<name>A0A3B0U540_9ZZZZ</name>
<protein>
    <submittedName>
        <fullName evidence="1">Uncharacterized protein</fullName>
    </submittedName>
</protein>
<accession>A0A3B0U540</accession>
<proteinExistence type="predicted"/>
<gene>
    <name evidence="1" type="ORF">MNBD_ALPHA11-51</name>
</gene>
<feature type="non-terminal residue" evidence="1">
    <location>
        <position position="1"/>
    </location>
</feature>
<dbReference type="InterPro" id="IPR021323">
    <property type="entry name" value="DUF2927"/>
</dbReference>
<dbReference type="Pfam" id="PF11150">
    <property type="entry name" value="DUF2927"/>
    <property type="match status" value="1"/>
</dbReference>
<sequence length="286" mass="31363">PDNIRLVAKLLISLAIAPLTIALFNTSTFAAEEKYLPDGVSASELIDSYTEVAFFNEVTGEKHTLRKFPQDAVVDIVLVPQDSIFDTPGYVHELIALTANVAEKLNGALPKPALNALSANESIDFLFSFAPGGTPKTENWIMVIVGSVDELKNMMDLFETGLPGVFDILRQKVLPVIEARNDDDLNCFAQGFVAKSDGASLVSGLVFIQDNSFVEACLYEEVMQMFGLANDLPFGSPSIFNDDNVYDLPTPLDLAMWKLHFLPELKPGMELEQARTVILDLLSDTE</sequence>
<dbReference type="EMBL" id="UOEQ01000040">
    <property type="protein sequence ID" value="VAW14526.1"/>
    <property type="molecule type" value="Genomic_DNA"/>
</dbReference>
<evidence type="ECO:0000313" key="1">
    <source>
        <dbReference type="EMBL" id="VAW14526.1"/>
    </source>
</evidence>
<reference evidence="1" key="1">
    <citation type="submission" date="2018-06" db="EMBL/GenBank/DDBJ databases">
        <authorList>
            <person name="Zhirakovskaya E."/>
        </authorList>
    </citation>
    <scope>NUCLEOTIDE SEQUENCE</scope>
</reference>
<dbReference type="AlphaFoldDB" id="A0A3B0U540"/>
<organism evidence="1">
    <name type="scientific">hydrothermal vent metagenome</name>
    <dbReference type="NCBI Taxonomy" id="652676"/>
    <lineage>
        <taxon>unclassified sequences</taxon>
        <taxon>metagenomes</taxon>
        <taxon>ecological metagenomes</taxon>
    </lineage>
</organism>